<evidence type="ECO:0000259" key="3">
    <source>
        <dbReference type="PROSITE" id="PS50850"/>
    </source>
</evidence>
<dbReference type="InterPro" id="IPR016856">
    <property type="entry name" value="QueF_type1"/>
</dbReference>
<dbReference type="InterPro" id="IPR036259">
    <property type="entry name" value="MFS_trans_sf"/>
</dbReference>
<dbReference type="GO" id="GO:0005737">
    <property type="term" value="C:cytoplasm"/>
    <property type="evidence" value="ECO:0007669"/>
    <property type="project" value="InterPro"/>
</dbReference>
<dbReference type="InterPro" id="IPR029500">
    <property type="entry name" value="QueF"/>
</dbReference>
<dbReference type="GO" id="GO:0022857">
    <property type="term" value="F:transmembrane transporter activity"/>
    <property type="evidence" value="ECO:0007669"/>
    <property type="project" value="InterPro"/>
</dbReference>
<organism evidence="4 5">
    <name type="scientific">Phytophthora kernoviae 00238/432</name>
    <dbReference type="NCBI Taxonomy" id="1284355"/>
    <lineage>
        <taxon>Eukaryota</taxon>
        <taxon>Sar</taxon>
        <taxon>Stramenopiles</taxon>
        <taxon>Oomycota</taxon>
        <taxon>Peronosporomycetes</taxon>
        <taxon>Peronosporales</taxon>
        <taxon>Peronosporaceae</taxon>
        <taxon>Phytophthora</taxon>
    </lineage>
</organism>
<reference evidence="4" key="2">
    <citation type="submission" date="2020-02" db="EMBL/GenBank/DDBJ databases">
        <authorList>
            <person name="Studholme D.J."/>
        </authorList>
    </citation>
    <scope>NUCLEOTIDE SEQUENCE</scope>
    <source>
        <strain evidence="4">00238/432</strain>
    </source>
</reference>
<dbReference type="AlphaFoldDB" id="A0A8J4SE00"/>
<name>A0A8J4SE00_9STRA</name>
<dbReference type="GO" id="GO:0033739">
    <property type="term" value="F:preQ1 synthase activity"/>
    <property type="evidence" value="ECO:0007669"/>
    <property type="project" value="InterPro"/>
</dbReference>
<dbReference type="CDD" id="cd17478">
    <property type="entry name" value="MFS_FsR"/>
    <property type="match status" value="1"/>
</dbReference>
<dbReference type="GO" id="GO:0005886">
    <property type="term" value="C:plasma membrane"/>
    <property type="evidence" value="ECO:0007669"/>
    <property type="project" value="TreeGrafter"/>
</dbReference>
<dbReference type="Proteomes" id="UP000702964">
    <property type="component" value="Unassembled WGS sequence"/>
</dbReference>
<gene>
    <name evidence="4" type="ORF">G195_001881</name>
</gene>
<feature type="transmembrane region" description="Helical" evidence="2">
    <location>
        <begin position="166"/>
        <end position="188"/>
    </location>
</feature>
<dbReference type="EMBL" id="AOFI03000030">
    <property type="protein sequence ID" value="KAF4323924.1"/>
    <property type="molecule type" value="Genomic_DNA"/>
</dbReference>
<evidence type="ECO:0000313" key="4">
    <source>
        <dbReference type="EMBL" id="KAF4323924.1"/>
    </source>
</evidence>
<dbReference type="Pfam" id="PF14489">
    <property type="entry name" value="QueF"/>
    <property type="match status" value="1"/>
</dbReference>
<dbReference type="NCBIfam" id="TIGR03139">
    <property type="entry name" value="QueF-II"/>
    <property type="match status" value="1"/>
</dbReference>
<reference evidence="4" key="1">
    <citation type="journal article" date="2015" name="Genom Data">
        <title>Draft genome sequences of Phytophthora kernoviae and Phytophthora ramorum lineage EU2 from Scotland.</title>
        <authorList>
            <person name="Sambles C."/>
            <person name="Schlenzig A."/>
            <person name="O'Neill P."/>
            <person name="Grant M."/>
            <person name="Studholme D.J."/>
        </authorList>
    </citation>
    <scope>NUCLEOTIDE SEQUENCE</scope>
    <source>
        <strain evidence="4">00238/432</strain>
    </source>
</reference>
<evidence type="ECO:0000256" key="2">
    <source>
        <dbReference type="SAM" id="Phobius"/>
    </source>
</evidence>
<protein>
    <recommendedName>
        <fullName evidence="3">Major facilitator superfamily (MFS) profile domain-containing protein</fullName>
    </recommendedName>
</protein>
<keyword evidence="2" id="KW-0812">Transmembrane</keyword>
<feature type="domain" description="Major facilitator superfamily (MFS) profile" evidence="3">
    <location>
        <begin position="91"/>
        <end position="512"/>
    </location>
</feature>
<dbReference type="SUPFAM" id="SSF103473">
    <property type="entry name" value="MFS general substrate transporter"/>
    <property type="match status" value="1"/>
</dbReference>
<accession>A0A8J4SE00</accession>
<dbReference type="Gene3D" id="1.20.1250.20">
    <property type="entry name" value="MFS general substrate transporter like domains"/>
    <property type="match status" value="2"/>
</dbReference>
<dbReference type="InterPro" id="IPR043133">
    <property type="entry name" value="GTP-CH-I_C/QueF"/>
</dbReference>
<feature type="transmembrane region" description="Helical" evidence="2">
    <location>
        <begin position="427"/>
        <end position="447"/>
    </location>
</feature>
<feature type="transmembrane region" description="Helical" evidence="2">
    <location>
        <begin position="459"/>
        <end position="478"/>
    </location>
</feature>
<keyword evidence="2" id="KW-1133">Transmembrane helix</keyword>
<comment type="subcellular location">
    <subcellularLocation>
        <location evidence="1">Membrane</location>
        <topology evidence="1">Multi-pass membrane protein</topology>
    </subcellularLocation>
</comment>
<dbReference type="PANTHER" id="PTHR43129">
    <property type="entry name" value="FOSMIDOMYCIN RESISTANCE PROTEIN"/>
    <property type="match status" value="1"/>
</dbReference>
<dbReference type="HAMAP" id="MF_00818">
    <property type="entry name" value="QueF_type1"/>
    <property type="match status" value="1"/>
</dbReference>
<dbReference type="PROSITE" id="PS50850">
    <property type="entry name" value="MFS"/>
    <property type="match status" value="1"/>
</dbReference>
<feature type="transmembrane region" description="Helical" evidence="2">
    <location>
        <begin position="490"/>
        <end position="507"/>
    </location>
</feature>
<feature type="transmembrane region" description="Helical" evidence="2">
    <location>
        <begin position="333"/>
        <end position="353"/>
    </location>
</feature>
<feature type="transmembrane region" description="Helical" evidence="2">
    <location>
        <begin position="209"/>
        <end position="234"/>
    </location>
</feature>
<feature type="transmembrane region" description="Helical" evidence="2">
    <location>
        <begin position="403"/>
        <end position="421"/>
    </location>
</feature>
<keyword evidence="2" id="KW-0472">Membrane</keyword>
<dbReference type="InterPro" id="IPR011701">
    <property type="entry name" value="MFS"/>
</dbReference>
<evidence type="ECO:0000313" key="5">
    <source>
        <dbReference type="Proteomes" id="UP000702964"/>
    </source>
</evidence>
<evidence type="ECO:0000256" key="1">
    <source>
        <dbReference type="ARBA" id="ARBA00004141"/>
    </source>
</evidence>
<dbReference type="Pfam" id="PF07690">
    <property type="entry name" value="MFS_1"/>
    <property type="match status" value="1"/>
</dbReference>
<feature type="transmembrane region" description="Helical" evidence="2">
    <location>
        <begin position="373"/>
        <end position="391"/>
    </location>
</feature>
<comment type="caution">
    <text evidence="4">The sequence shown here is derived from an EMBL/GenBank/DDBJ whole genome shotgun (WGS) entry which is preliminary data.</text>
</comment>
<dbReference type="InterPro" id="IPR020846">
    <property type="entry name" value="MFS_dom"/>
</dbReference>
<dbReference type="Gene3D" id="3.30.1130.10">
    <property type="match status" value="1"/>
</dbReference>
<proteinExistence type="inferred from homology"/>
<sequence length="524" mass="57651">MQDLTLLGNQGVKYTFEYDPGILENFDNKHPYRDYFVKFNCPEFTSLCPITGQPDFATIYISYIPDVKMVESKSLKLYLFSFRNHGDFHEDCVNIIMNDLIKLMDPRYIEVWGKFTPRGGISIDPYTNYGKPGTNLVHLFNDSIQSVIPAIFPILKDSMHLTYTQIGWISFAINFTASIMQPVVGWFADKKPTPSILPIGMGFTFTGMLLLAFADSYMAVLISVIFVGLGSAAFHPEGSRVSHMASGPRRGLAQSIFQVGGNAGQSLAPLLTRWIFIPFGLFGAIGFTGIAAAGIAVQIYIARWYGRMLQSGGYLRRQAAARRTPNPALRKKIAAAITILILLVFVRSWYVASIGSFYAFNLKDTFNLSTEDAQIYIFLFLAAGALGTFFGGPLADRFGKRNMIFLSMAGAAPLALLLPYANLFWTAVLLSIIGFIMLSSFSVTVVYAQMLIPGKIGTVSGLITGLAFGMGGLGALVLGNWIDVFGVSPVMQMCSFLPLIGIFTFLLPSDKLLNRWAEENGSEE</sequence>
<dbReference type="SUPFAM" id="SSF55620">
    <property type="entry name" value="Tetrahydrobiopterin biosynthesis enzymes-like"/>
    <property type="match status" value="1"/>
</dbReference>
<feature type="transmembrane region" description="Helical" evidence="2">
    <location>
        <begin position="275"/>
        <end position="301"/>
    </location>
</feature>
<dbReference type="PANTHER" id="PTHR43129:SF1">
    <property type="entry name" value="FOSMIDOMYCIN RESISTANCE PROTEIN"/>
    <property type="match status" value="1"/>
</dbReference>
<dbReference type="GO" id="GO:0008616">
    <property type="term" value="P:tRNA queuosine(34) biosynthetic process"/>
    <property type="evidence" value="ECO:0007669"/>
    <property type="project" value="InterPro"/>
</dbReference>